<dbReference type="Proteomes" id="UP000030960">
    <property type="component" value="Unassembled WGS sequence"/>
</dbReference>
<dbReference type="EMBL" id="JSUQ01000003">
    <property type="protein sequence ID" value="KHQ54297.1"/>
    <property type="molecule type" value="Genomic_DNA"/>
</dbReference>
<dbReference type="OrthoDB" id="7837346at2"/>
<comment type="caution">
    <text evidence="1">The sequence shown here is derived from an EMBL/GenBank/DDBJ whole genome shotgun (WGS) entry which is preliminary data.</text>
</comment>
<gene>
    <name evidence="1" type="ORF">OA50_00889</name>
</gene>
<evidence type="ECO:0000313" key="1">
    <source>
        <dbReference type="EMBL" id="KHQ54297.1"/>
    </source>
</evidence>
<dbReference type="AlphaFoldDB" id="A0A0B3S1V5"/>
<accession>A0A0B3S1V5</accession>
<keyword evidence="2" id="KW-1185">Reference proteome</keyword>
<sequence>MPRWFLALMVCLLPAAGRGDVTCAEMQVALHVPPPVGAVSEDPDGPLGCSRKALEMFALNTVAVAEAAPVTDLSQLHGAWLGDLVLPYLLGITVPGQEVLVFAPGDEPDTVRVTQYWMRALTLPHSPLWSDEGQYAGVAAEATLEHDGDGRFKVAGFGESLRYGTLRLEGPRSYDLLVKAQLNHFELPFSLGRAGDVLVLDGALRDPTTRDQRAYKRTYTRIAPEAAVLALATVLTFELSQARYMDCLAHQITEGQGPLFDALGEGGLPSLEHFVRESVGDAMVIDRLSGQLRSATDEAERKRLREVLRASAEARVAQFSDPDRRAFIARMMEASGGFCPDFF</sequence>
<dbReference type="RefSeq" id="WP_043137871.1">
    <property type="nucleotide sequence ID" value="NZ_JSUQ01000003.1"/>
</dbReference>
<proteinExistence type="predicted"/>
<organism evidence="1 2">
    <name type="scientific">Mameliella alba</name>
    <dbReference type="NCBI Taxonomy" id="561184"/>
    <lineage>
        <taxon>Bacteria</taxon>
        <taxon>Pseudomonadati</taxon>
        <taxon>Pseudomonadota</taxon>
        <taxon>Alphaproteobacteria</taxon>
        <taxon>Rhodobacterales</taxon>
        <taxon>Roseobacteraceae</taxon>
        <taxon>Mameliella</taxon>
    </lineage>
</organism>
<name>A0A0B3S1V5_9RHOB</name>
<protein>
    <submittedName>
        <fullName evidence="1">Uncharacterized protein</fullName>
    </submittedName>
</protein>
<evidence type="ECO:0000313" key="2">
    <source>
        <dbReference type="Proteomes" id="UP000030960"/>
    </source>
</evidence>
<reference evidence="1 2" key="1">
    <citation type="submission" date="2014-10" db="EMBL/GenBank/DDBJ databases">
        <title>Genome sequence of Ponticoccus sp. strain UMTAT08 isolated from clonal culture of toxic dinoflagellate Alexandrium tamiyavanichii.</title>
        <authorList>
            <person name="Gan H.Y."/>
            <person name="Muhd D.-D."/>
            <person name="Mohd Noor M.E."/>
            <person name="Yeong Y.S."/>
            <person name="Usup G."/>
        </authorList>
    </citation>
    <scope>NUCLEOTIDE SEQUENCE [LARGE SCALE GENOMIC DNA]</scope>
    <source>
        <strain evidence="1 2">UMTAT08</strain>
    </source>
</reference>